<dbReference type="AlphaFoldDB" id="A0A6G1GYI0"/>
<feature type="transmembrane region" description="Helical" evidence="6">
    <location>
        <begin position="221"/>
        <end position="242"/>
    </location>
</feature>
<evidence type="ECO:0000313" key="9">
    <source>
        <dbReference type="Proteomes" id="UP000800041"/>
    </source>
</evidence>
<feature type="transmembrane region" description="Helical" evidence="6">
    <location>
        <begin position="157"/>
        <end position="177"/>
    </location>
</feature>
<protein>
    <recommendedName>
        <fullName evidence="7">Integral membrane bound transporter domain-containing protein</fullName>
    </recommendedName>
</protein>
<keyword evidence="3 6" id="KW-1133">Transmembrane helix</keyword>
<dbReference type="InterPro" id="IPR052430">
    <property type="entry name" value="IVT-Associated"/>
</dbReference>
<dbReference type="Proteomes" id="UP000800041">
    <property type="component" value="Unassembled WGS sequence"/>
</dbReference>
<dbReference type="GO" id="GO:0016020">
    <property type="term" value="C:membrane"/>
    <property type="evidence" value="ECO:0007669"/>
    <property type="project" value="UniProtKB-SubCell"/>
</dbReference>
<evidence type="ECO:0000256" key="2">
    <source>
        <dbReference type="ARBA" id="ARBA00022692"/>
    </source>
</evidence>
<evidence type="ECO:0000256" key="4">
    <source>
        <dbReference type="ARBA" id="ARBA00023136"/>
    </source>
</evidence>
<dbReference type="OrthoDB" id="68611at2759"/>
<reference evidence="8" key="1">
    <citation type="journal article" date="2020" name="Stud. Mycol.">
        <title>101 Dothideomycetes genomes: a test case for predicting lifestyles and emergence of pathogens.</title>
        <authorList>
            <person name="Haridas S."/>
            <person name="Albert R."/>
            <person name="Binder M."/>
            <person name="Bloem J."/>
            <person name="Labutti K."/>
            <person name="Salamov A."/>
            <person name="Andreopoulos B."/>
            <person name="Baker S."/>
            <person name="Barry K."/>
            <person name="Bills G."/>
            <person name="Bluhm B."/>
            <person name="Cannon C."/>
            <person name="Castanera R."/>
            <person name="Culley D."/>
            <person name="Daum C."/>
            <person name="Ezra D."/>
            <person name="Gonzalez J."/>
            <person name="Henrissat B."/>
            <person name="Kuo A."/>
            <person name="Liang C."/>
            <person name="Lipzen A."/>
            <person name="Lutzoni F."/>
            <person name="Magnuson J."/>
            <person name="Mondo S."/>
            <person name="Nolan M."/>
            <person name="Ohm R."/>
            <person name="Pangilinan J."/>
            <person name="Park H.-J."/>
            <person name="Ramirez L."/>
            <person name="Alfaro M."/>
            <person name="Sun H."/>
            <person name="Tritt A."/>
            <person name="Yoshinaga Y."/>
            <person name="Zwiers L.-H."/>
            <person name="Turgeon B."/>
            <person name="Goodwin S."/>
            <person name="Spatafora J."/>
            <person name="Crous P."/>
            <person name="Grigoriev I."/>
        </authorList>
    </citation>
    <scope>NUCLEOTIDE SEQUENCE</scope>
    <source>
        <strain evidence="8">CBS 113979</strain>
    </source>
</reference>
<dbReference type="PANTHER" id="PTHR47804:SF1">
    <property type="entry name" value="DUF2421 DOMAIN-CONTAINING PROTEIN"/>
    <property type="match status" value="1"/>
</dbReference>
<feature type="transmembrane region" description="Helical" evidence="6">
    <location>
        <begin position="674"/>
        <end position="691"/>
    </location>
</feature>
<evidence type="ECO:0000256" key="6">
    <source>
        <dbReference type="SAM" id="Phobius"/>
    </source>
</evidence>
<sequence>MILPRTGERVKRAFTLRNRSSASEDDFRTPLLRRRSTQRTISHLSTRARVKKYAKDKLIETWNFAKSRTGQGIIKCSIAYVLGSLATFVMPISGLLGKSDGKHVVATITVYFHPARSAGSMIDGTICALIAFAYTAFISYASMAVSVFFAHQHLMQLGHAIVLVVFVGGGLGFIGWFKQMLGSPLVNVACSLASLASITILTKEGAIQAATYSHVKITQTLKMVLMGIFASSLVSFVIQPISARKDLRKDLMTATDLLGDLLTTITATFLSGHEDQINYPSFDSVTAKYKKAFSSLVSNLRESKLEHYVLGTENQHHLEARLVRCIERLATDIGGLRSACLIQTALLEKPSFGATTPAVQNGLSRSNSVSAISPLPAEELANRMNGLESIFEEPEDNSDNDTDEMSVFFNSPREGISPMTQHPSAIPTATSAADIFALFINNLGGPLKSLAYTLKEVLAELPFGSSPDYEFSQNATFRSSLIEANQLFKRARREGLNLLYQNRLLNKTKSEEIAADYEEVAASCGYFSSSLQDLAEDTIAYLDVLEELELYLEQSATRKRSWNWMKFWRLLSFKTVSRTASEEQEPLLPPQTAEQGLSKPISLPTDKENDSKHVNPNRSAKSQPYSYRLWRALRFFRREDIRFAAKVGIGAIAYAVWSFMPFSRPFFSHWRGEWGLLSYMLVCSMTIGAANTTGYQRFTGTCIGAVFAIAAWAAAQENAWILGFFGWLISLCCFYIIVGKGKGPMGRFILLTYNLSCLYAYSLSVKDDDNDDDEGGISPEIWEIVLHRVVAVMIGCIWGIIVTRLVWPISARQKLKDGISVLWLRMGLIWKRDPLTILIDPATPTSSEDFTGFKSNSYMDIRESLRLQRFLTQLEALQASASKEFELRGPFPEIIIQRILAATGRMLDAFHAMNVVIVKDLKASPGEALILKYTEQERMQLSARISHLFTVLASSIKLEYPMSDALPDIEHTRDRLLAKVFEFRKIHRGTDVATDEDYELLYAYALVTGQLATDIVSIIREVELLFGTLDEETLKLE</sequence>
<feature type="transmembrane region" description="Helical" evidence="6">
    <location>
        <begin position="721"/>
        <end position="738"/>
    </location>
</feature>
<dbReference type="EMBL" id="ML977160">
    <property type="protein sequence ID" value="KAF1985788.1"/>
    <property type="molecule type" value="Genomic_DNA"/>
</dbReference>
<evidence type="ECO:0000259" key="7">
    <source>
        <dbReference type="Pfam" id="PF13515"/>
    </source>
</evidence>
<feature type="transmembrane region" description="Helical" evidence="6">
    <location>
        <begin position="745"/>
        <end position="764"/>
    </location>
</feature>
<comment type="subcellular location">
    <subcellularLocation>
        <location evidence="1">Membrane</location>
        <topology evidence="1">Multi-pass membrane protein</topology>
    </subcellularLocation>
</comment>
<name>A0A6G1GYI0_9PEZI</name>
<dbReference type="PANTHER" id="PTHR47804">
    <property type="entry name" value="60S RIBOSOMAL PROTEIN L19"/>
    <property type="match status" value="1"/>
</dbReference>
<keyword evidence="4 6" id="KW-0472">Membrane</keyword>
<accession>A0A6G1GYI0</accession>
<keyword evidence="9" id="KW-1185">Reference proteome</keyword>
<feature type="domain" description="Integral membrane bound transporter" evidence="7">
    <location>
        <begin position="666"/>
        <end position="802"/>
    </location>
</feature>
<dbReference type="InterPro" id="IPR049453">
    <property type="entry name" value="Memb_transporter_dom"/>
</dbReference>
<feature type="transmembrane region" description="Helical" evidence="6">
    <location>
        <begin position="126"/>
        <end position="151"/>
    </location>
</feature>
<organism evidence="8 9">
    <name type="scientific">Aulographum hederae CBS 113979</name>
    <dbReference type="NCBI Taxonomy" id="1176131"/>
    <lineage>
        <taxon>Eukaryota</taxon>
        <taxon>Fungi</taxon>
        <taxon>Dikarya</taxon>
        <taxon>Ascomycota</taxon>
        <taxon>Pezizomycotina</taxon>
        <taxon>Dothideomycetes</taxon>
        <taxon>Pleosporomycetidae</taxon>
        <taxon>Aulographales</taxon>
        <taxon>Aulographaceae</taxon>
    </lineage>
</organism>
<gene>
    <name evidence="8" type="ORF">K402DRAFT_333628</name>
</gene>
<feature type="transmembrane region" description="Helical" evidence="6">
    <location>
        <begin position="184"/>
        <end position="201"/>
    </location>
</feature>
<evidence type="ECO:0000256" key="5">
    <source>
        <dbReference type="SAM" id="MobiDB-lite"/>
    </source>
</evidence>
<evidence type="ECO:0000313" key="8">
    <source>
        <dbReference type="EMBL" id="KAF1985788.1"/>
    </source>
</evidence>
<evidence type="ECO:0000256" key="3">
    <source>
        <dbReference type="ARBA" id="ARBA00022989"/>
    </source>
</evidence>
<keyword evidence="2 6" id="KW-0812">Transmembrane</keyword>
<feature type="region of interest" description="Disordered" evidence="5">
    <location>
        <begin position="582"/>
        <end position="621"/>
    </location>
</feature>
<evidence type="ECO:0000256" key="1">
    <source>
        <dbReference type="ARBA" id="ARBA00004141"/>
    </source>
</evidence>
<feature type="transmembrane region" description="Helical" evidence="6">
    <location>
        <begin position="784"/>
        <end position="807"/>
    </location>
</feature>
<proteinExistence type="predicted"/>
<dbReference type="Pfam" id="PF13515">
    <property type="entry name" value="FUSC_2"/>
    <property type="match status" value="1"/>
</dbReference>
<feature type="transmembrane region" description="Helical" evidence="6">
    <location>
        <begin position="698"/>
        <end position="715"/>
    </location>
</feature>